<evidence type="ECO:0000256" key="3">
    <source>
        <dbReference type="ARBA" id="ARBA00023163"/>
    </source>
</evidence>
<evidence type="ECO:0000313" key="6">
    <source>
        <dbReference type="EMBL" id="THF61103.1"/>
    </source>
</evidence>
<organism evidence="6 7">
    <name type="scientific">Pseudothauera nasutitermitis</name>
    <dbReference type="NCBI Taxonomy" id="2565930"/>
    <lineage>
        <taxon>Bacteria</taxon>
        <taxon>Pseudomonadati</taxon>
        <taxon>Pseudomonadota</taxon>
        <taxon>Betaproteobacteria</taxon>
        <taxon>Rhodocyclales</taxon>
        <taxon>Zoogloeaceae</taxon>
        <taxon>Pseudothauera</taxon>
    </lineage>
</organism>
<dbReference type="SMART" id="SM00100">
    <property type="entry name" value="cNMP"/>
    <property type="match status" value="1"/>
</dbReference>
<dbReference type="Proteomes" id="UP000308430">
    <property type="component" value="Unassembled WGS sequence"/>
</dbReference>
<keyword evidence="7" id="KW-1185">Reference proteome</keyword>
<dbReference type="InterPro" id="IPR000595">
    <property type="entry name" value="cNMP-bd_dom"/>
</dbReference>
<name>A0A4S4ANA4_9RHOO</name>
<dbReference type="InterPro" id="IPR036390">
    <property type="entry name" value="WH_DNA-bd_sf"/>
</dbReference>
<dbReference type="GO" id="GO:0003700">
    <property type="term" value="F:DNA-binding transcription factor activity"/>
    <property type="evidence" value="ECO:0007669"/>
    <property type="project" value="TreeGrafter"/>
</dbReference>
<protein>
    <submittedName>
        <fullName evidence="6">Crp/Fnr family transcriptional regulator</fullName>
    </submittedName>
</protein>
<feature type="domain" description="HTH crp-type" evidence="5">
    <location>
        <begin position="152"/>
        <end position="222"/>
    </location>
</feature>
<keyword evidence="3" id="KW-0804">Transcription</keyword>
<dbReference type="GO" id="GO:0005829">
    <property type="term" value="C:cytosol"/>
    <property type="evidence" value="ECO:0007669"/>
    <property type="project" value="TreeGrafter"/>
</dbReference>
<dbReference type="SMART" id="SM00419">
    <property type="entry name" value="HTH_CRP"/>
    <property type="match status" value="1"/>
</dbReference>
<dbReference type="InterPro" id="IPR050397">
    <property type="entry name" value="Env_Response_Regulators"/>
</dbReference>
<dbReference type="InterPro" id="IPR036388">
    <property type="entry name" value="WH-like_DNA-bd_sf"/>
</dbReference>
<dbReference type="EMBL" id="SSOC01000010">
    <property type="protein sequence ID" value="THF61103.1"/>
    <property type="molecule type" value="Genomic_DNA"/>
</dbReference>
<evidence type="ECO:0000313" key="7">
    <source>
        <dbReference type="Proteomes" id="UP000308430"/>
    </source>
</evidence>
<dbReference type="RefSeq" id="WP_136350256.1">
    <property type="nucleotide sequence ID" value="NZ_SSOC01000010.1"/>
</dbReference>
<dbReference type="PANTHER" id="PTHR24567:SF26">
    <property type="entry name" value="REGULATORY PROTEIN YEIL"/>
    <property type="match status" value="1"/>
</dbReference>
<accession>A0A4S4ANA4</accession>
<evidence type="ECO:0000256" key="1">
    <source>
        <dbReference type="ARBA" id="ARBA00023015"/>
    </source>
</evidence>
<dbReference type="PANTHER" id="PTHR24567">
    <property type="entry name" value="CRP FAMILY TRANSCRIPTIONAL REGULATORY PROTEIN"/>
    <property type="match status" value="1"/>
</dbReference>
<dbReference type="Gene3D" id="1.10.10.10">
    <property type="entry name" value="Winged helix-like DNA-binding domain superfamily/Winged helix DNA-binding domain"/>
    <property type="match status" value="1"/>
</dbReference>
<feature type="domain" description="Cyclic nucleotide-binding" evidence="4">
    <location>
        <begin position="18"/>
        <end position="138"/>
    </location>
</feature>
<dbReference type="Pfam" id="PF13545">
    <property type="entry name" value="HTH_Crp_2"/>
    <property type="match status" value="1"/>
</dbReference>
<dbReference type="PROSITE" id="PS51063">
    <property type="entry name" value="HTH_CRP_2"/>
    <property type="match status" value="1"/>
</dbReference>
<dbReference type="InterPro" id="IPR018490">
    <property type="entry name" value="cNMP-bd_dom_sf"/>
</dbReference>
<dbReference type="SUPFAM" id="SSF51206">
    <property type="entry name" value="cAMP-binding domain-like"/>
    <property type="match status" value="1"/>
</dbReference>
<sequence>MSTEPCTSLVETLARLSPFDALPRTELERLAAGARVLRVRRQEILSHFGGQPDGLYLVLDGEVKRFLLSAGGIEKVIQLVGAGETFGEEAALLGRAQPATCQATRDSTVVLIGLAPLRAAMASCAQFDAALLATLSARMYALLENLQVCMQRTSTQRVAHYLAQLAPHEAERCDIHLDTDKQTIAAQLNLTPETLSRALSRLTRDGVIRPRGRRGLTLTDVGMLRACAAN</sequence>
<gene>
    <name evidence="6" type="ORF">E6C76_21165</name>
</gene>
<dbReference type="GO" id="GO:0003677">
    <property type="term" value="F:DNA binding"/>
    <property type="evidence" value="ECO:0007669"/>
    <property type="project" value="UniProtKB-KW"/>
</dbReference>
<dbReference type="InterPro" id="IPR014710">
    <property type="entry name" value="RmlC-like_jellyroll"/>
</dbReference>
<keyword evidence="1" id="KW-0805">Transcription regulation</keyword>
<evidence type="ECO:0000259" key="5">
    <source>
        <dbReference type="PROSITE" id="PS51063"/>
    </source>
</evidence>
<dbReference type="SUPFAM" id="SSF46785">
    <property type="entry name" value="Winged helix' DNA-binding domain"/>
    <property type="match status" value="1"/>
</dbReference>
<evidence type="ECO:0000256" key="2">
    <source>
        <dbReference type="ARBA" id="ARBA00023125"/>
    </source>
</evidence>
<dbReference type="OrthoDB" id="9777588at2"/>
<comment type="caution">
    <text evidence="6">The sequence shown here is derived from an EMBL/GenBank/DDBJ whole genome shotgun (WGS) entry which is preliminary data.</text>
</comment>
<reference evidence="6 7" key="1">
    <citation type="submission" date="2019-04" db="EMBL/GenBank/DDBJ databases">
        <title>Azoarcus nasutitermitis sp. nov. isolated from termite nest.</title>
        <authorList>
            <person name="Lin S.-Y."/>
            <person name="Hameed A."/>
            <person name="Hsu Y.-H."/>
            <person name="Young C.-C."/>
        </authorList>
    </citation>
    <scope>NUCLEOTIDE SEQUENCE [LARGE SCALE GENOMIC DNA]</scope>
    <source>
        <strain evidence="6 7">CC-YHH838</strain>
    </source>
</reference>
<dbReference type="Gene3D" id="2.60.120.10">
    <property type="entry name" value="Jelly Rolls"/>
    <property type="match status" value="1"/>
</dbReference>
<dbReference type="PROSITE" id="PS50042">
    <property type="entry name" value="CNMP_BINDING_3"/>
    <property type="match status" value="1"/>
</dbReference>
<dbReference type="InterPro" id="IPR012318">
    <property type="entry name" value="HTH_CRP"/>
</dbReference>
<dbReference type="AlphaFoldDB" id="A0A4S4ANA4"/>
<proteinExistence type="predicted"/>
<keyword evidence="2" id="KW-0238">DNA-binding</keyword>
<dbReference type="Pfam" id="PF00027">
    <property type="entry name" value="cNMP_binding"/>
    <property type="match status" value="1"/>
</dbReference>
<dbReference type="CDD" id="cd00038">
    <property type="entry name" value="CAP_ED"/>
    <property type="match status" value="1"/>
</dbReference>
<evidence type="ECO:0000259" key="4">
    <source>
        <dbReference type="PROSITE" id="PS50042"/>
    </source>
</evidence>